<dbReference type="PANTHER" id="PTHR45348">
    <property type="entry name" value="HYPOTHETICAL OXIDOREDUCTASE (EUROFUNG)"/>
    <property type="match status" value="1"/>
</dbReference>
<protein>
    <submittedName>
        <fullName evidence="3">BA75_03983T0</fullName>
    </submittedName>
</protein>
<dbReference type="InterPro" id="IPR047122">
    <property type="entry name" value="Trans-enoyl_RdTase-like"/>
</dbReference>
<dbReference type="InterPro" id="IPR036291">
    <property type="entry name" value="NAD(P)-bd_dom_sf"/>
</dbReference>
<dbReference type="SMART" id="SM00829">
    <property type="entry name" value="PKS_ER"/>
    <property type="match status" value="1"/>
</dbReference>
<reference evidence="3 4" key="1">
    <citation type="submission" date="2016-02" db="EMBL/GenBank/DDBJ databases">
        <title>Comparative genomic and transcriptomic foundation for Pichia pastoris.</title>
        <authorList>
            <person name="Love K.R."/>
            <person name="Shah K.A."/>
            <person name="Whittaker C.A."/>
            <person name="Wu J."/>
            <person name="Bartlett M.C."/>
            <person name="Ma D."/>
            <person name="Leeson R.L."/>
            <person name="Priest M."/>
            <person name="Young S.K."/>
            <person name="Love J.C."/>
        </authorList>
    </citation>
    <scope>NUCLEOTIDE SEQUENCE [LARGE SCALE GENOMIC DNA]</scope>
    <source>
        <strain evidence="3 4">ATCC 28485</strain>
    </source>
</reference>
<feature type="region of interest" description="Disordered" evidence="1">
    <location>
        <begin position="32"/>
        <end position="55"/>
    </location>
</feature>
<organism evidence="3 4">
    <name type="scientific">Komagataella pastoris</name>
    <name type="common">Yeast</name>
    <name type="synonym">Pichia pastoris</name>
    <dbReference type="NCBI Taxonomy" id="4922"/>
    <lineage>
        <taxon>Eukaryota</taxon>
        <taxon>Fungi</taxon>
        <taxon>Dikarya</taxon>
        <taxon>Ascomycota</taxon>
        <taxon>Saccharomycotina</taxon>
        <taxon>Pichiomycetes</taxon>
        <taxon>Pichiales</taxon>
        <taxon>Pichiaceae</taxon>
        <taxon>Komagataella</taxon>
    </lineage>
</organism>
<evidence type="ECO:0000259" key="2">
    <source>
        <dbReference type="SMART" id="SM00829"/>
    </source>
</evidence>
<dbReference type="InterPro" id="IPR011032">
    <property type="entry name" value="GroES-like_sf"/>
</dbReference>
<dbReference type="OrthoDB" id="48317at2759"/>
<dbReference type="CDD" id="cd08249">
    <property type="entry name" value="enoyl_reductase_like"/>
    <property type="match status" value="1"/>
</dbReference>
<dbReference type="AlphaFoldDB" id="A0A1B2JGF1"/>
<dbReference type="EMBL" id="CP014586">
    <property type="protein sequence ID" value="ANZ77063.1"/>
    <property type="molecule type" value="Genomic_DNA"/>
</dbReference>
<dbReference type="Gene3D" id="3.90.180.10">
    <property type="entry name" value="Medium-chain alcohol dehydrogenases, catalytic domain"/>
    <property type="match status" value="1"/>
</dbReference>
<keyword evidence="4" id="KW-1185">Reference proteome</keyword>
<gene>
    <name evidence="3" type="ORF">ATY40_BA7503983</name>
</gene>
<name>A0A1B2JGF1_PICPA</name>
<dbReference type="PANTHER" id="PTHR45348:SF2">
    <property type="entry name" value="ZINC-TYPE ALCOHOL DEHYDROGENASE-LIKE PROTEIN C2E1P3.01"/>
    <property type="match status" value="1"/>
</dbReference>
<proteinExistence type="predicted"/>
<dbReference type="GO" id="GO:0016651">
    <property type="term" value="F:oxidoreductase activity, acting on NAD(P)H"/>
    <property type="evidence" value="ECO:0007669"/>
    <property type="project" value="InterPro"/>
</dbReference>
<dbReference type="InterPro" id="IPR013154">
    <property type="entry name" value="ADH-like_N"/>
</dbReference>
<evidence type="ECO:0000313" key="4">
    <source>
        <dbReference type="Proteomes" id="UP000094565"/>
    </source>
</evidence>
<dbReference type="Gene3D" id="3.40.50.720">
    <property type="entry name" value="NAD(P)-binding Rossmann-like Domain"/>
    <property type="match status" value="1"/>
</dbReference>
<dbReference type="Proteomes" id="UP000094565">
    <property type="component" value="Chromosome 3"/>
</dbReference>
<evidence type="ECO:0000313" key="3">
    <source>
        <dbReference type="EMBL" id="ANZ77063.1"/>
    </source>
</evidence>
<dbReference type="SUPFAM" id="SSF50129">
    <property type="entry name" value="GroES-like"/>
    <property type="match status" value="1"/>
</dbReference>
<accession>A0A1B2JGF1</accession>
<sequence>MVTATTTSIIGEDRTRGVDILKKAKDEFQATKSSVVKKRPRSDVSSDSEVVESNFKKQQKESLNLSAPSLERSRSQSALVITHFDDPYDLNKEHPYPELKPYEVLIKNKVVGLNHVDWKAKKFKFAIYSFPWVNGRESSGVVVSHGSKVDDTKLPVNQRVFIVSTSYRDIRTSTFQEYTAIDSRLVWKLPESFSFENGATIGVGLVTSGMAFHSWGYANSDDRIEKNSKTMLIWGGSSVVALYAMQFAKYFGFKVVSIASEKNAAYIKSFGCDLVVDRHLGFEKIEEIIHSEIKHIDYALDCVSRETSESSLKLIQKINGEDNDSKSYFIPLVAKPKAEIPKNVQMEEVFIKKFHEDVQLGEEFVNFSTSLFESGNLKPVRHRTFHGGLKGIVDGLLQLEQKGASAEKYVASF</sequence>
<dbReference type="Pfam" id="PF00107">
    <property type="entry name" value="ADH_zinc_N"/>
    <property type="match status" value="1"/>
</dbReference>
<evidence type="ECO:0000256" key="1">
    <source>
        <dbReference type="SAM" id="MobiDB-lite"/>
    </source>
</evidence>
<dbReference type="SUPFAM" id="SSF51735">
    <property type="entry name" value="NAD(P)-binding Rossmann-fold domains"/>
    <property type="match status" value="1"/>
</dbReference>
<dbReference type="Pfam" id="PF08240">
    <property type="entry name" value="ADH_N"/>
    <property type="match status" value="1"/>
</dbReference>
<dbReference type="InterPro" id="IPR013149">
    <property type="entry name" value="ADH-like_C"/>
</dbReference>
<feature type="compositionally biased region" description="Low complexity" evidence="1">
    <location>
        <begin position="43"/>
        <end position="53"/>
    </location>
</feature>
<feature type="domain" description="Enoyl reductase (ER)" evidence="2">
    <location>
        <begin position="82"/>
        <end position="411"/>
    </location>
</feature>
<dbReference type="InterPro" id="IPR020843">
    <property type="entry name" value="ER"/>
</dbReference>